<comment type="caution">
    <text evidence="1">The sequence shown here is derived from an EMBL/GenBank/DDBJ whole genome shotgun (WGS) entry which is preliminary data.</text>
</comment>
<organism evidence="1 2">
    <name type="scientific">Lacinutrix gracilariae</name>
    <dbReference type="NCBI Taxonomy" id="1747198"/>
    <lineage>
        <taxon>Bacteria</taxon>
        <taxon>Pseudomonadati</taxon>
        <taxon>Bacteroidota</taxon>
        <taxon>Flavobacteriia</taxon>
        <taxon>Flavobacteriales</taxon>
        <taxon>Flavobacteriaceae</taxon>
        <taxon>Lacinutrix</taxon>
    </lineage>
</organism>
<protein>
    <submittedName>
        <fullName evidence="1">Choice-of-anchor L domain-containing protein</fullName>
    </submittedName>
</protein>
<reference evidence="2" key="1">
    <citation type="journal article" date="2019" name="Int. J. Syst. Evol. Microbiol.">
        <title>The Global Catalogue of Microorganisms (GCM) 10K type strain sequencing project: providing services to taxonomists for standard genome sequencing and annotation.</title>
        <authorList>
            <consortium name="The Broad Institute Genomics Platform"/>
            <consortium name="The Broad Institute Genome Sequencing Center for Infectious Disease"/>
            <person name="Wu L."/>
            <person name="Ma J."/>
        </authorList>
    </citation>
    <scope>NUCLEOTIDE SEQUENCE [LARGE SCALE GENOMIC DNA]</scope>
    <source>
        <strain evidence="2">KCTC 42808</strain>
    </source>
</reference>
<name>A0ABW5JZZ2_9FLAO</name>
<dbReference type="Proteomes" id="UP001597467">
    <property type="component" value="Unassembled WGS sequence"/>
</dbReference>
<dbReference type="Pfam" id="PF13585">
    <property type="entry name" value="CHU_C"/>
    <property type="match status" value="1"/>
</dbReference>
<evidence type="ECO:0000313" key="1">
    <source>
        <dbReference type="EMBL" id="MFD2541130.1"/>
    </source>
</evidence>
<dbReference type="NCBIfam" id="NF038133">
    <property type="entry name" value="choice_anch_L"/>
    <property type="match status" value="1"/>
</dbReference>
<sequence>MKENTYPTNHNIKLAVACVLLSICFLQYSFSQQIIVDNTQTPQQLIENNLIQGCVEVSNIVSNVNGNANGITSYGYFEQDNSSFPFQNGIVLSTGNATSAGNTNNTNTLNDGDASWPTDPDLESALGISNTVNATSIEFDFVSVSNQIQFNYILASEEYYATYPCEYSDGFAFLLKEVGASSYTNIAVIPGTSTPVNTNTIHDEIVGFCPAENESYFDGYNLGDTNFNGRTTVLSASASIQPNVQYHIKLVIADQADQNFDSAVFIEGNSFNATVDLGEDITTCADSVSLNANTQNPLATYEWFLNGTLIPGEILPNLDNITQSGTYQVVVTMPISTSFCEIQDEIVVNLSSEQTADAIADYQICDDISNDETETFDLSTMQDQVLDAVPSSNYTISYYYSSEDAHTETNPITAPITNTTNPQVIHVKIEDTNNGCLSFATFNLVVNPLPTIVEPTQLDVCDDTTSDGFTTIDLSVKDEEITGGNANYIVNYHYSQIDAENVENAIPLPYANTNATEQLFVSVVDATTGCISTTTLTINVLENPDINQEPQLINACEIDDDGFASFDLSTIIPDVLQGLTGVTVTFHTTYEDAQTGDNPITDYQNFDNTVPNLQIVYIRVVNDATGCAAISSVELYANLIRNNAITRDFTRCDDDSNDGIYDFDLENIANTVASNIEDATVTFYETEEDQNNTINEIDQSVLYTVTDSPHTLYVTIETDDCIHLTSIRLVINPPTIIQPLSPVDYCDTNDDGFTSISLEDFNDYVSEGITNASVSYFLTEEDANNNENALPPFYTNTTNPQIVFTRVLNTDTGCHDVAELEIQVIPAPTVMQPEDIIICDDDYDGAYLINLEDKIDEIVASTTDLIITFHTSANDANSNNNAITNTIAYNANTQTIYTRVESEITSCFALVVFQVIVNTEPIFTDITNFRHCEIDGDQTGDFIFNQKDAEILNGQPGKRALYFETAQDAIDRTNIINKNVAYQNTANPQTIHVRVENISDTDCFDTSSFTIEVGLIPEYIAPVNWMVCDDIANDGIETFDLSEKIDEMSAASTEDLTITFYTSFEDADNGENNLDLEFQNTENPQQIYARIENGTYCHGISEFSLNIIQVPNVNPAAPLQKCDTDTDGFTNFDLTVVEVDVFGVRQDNIEVSYHPSFQDVEDHTNIITNPTNYTNISNPQTAYIKITSTISNCYVAVPIELIVDVPTSINNVPPFETCDNAEHTYNLEETIDSLVDDTTNLALTFYSNLEDAENNQNAVNANNYNYSTNDDTIFVRAENTISHCYATSSFVLHVNSTPIIYPITDLETCDDDYDAFALFNLDQQTAIALGDQNPNNFTVSYFELEEEAMLNENKIEDLNYDAFDGQTFYIRIENKTTLCYDIASFNTIVHRKPIVEIEDQTICLESLPLIVSANTGYSDDTYSWSTNATTSEIEITEIGDYSVTVTTAYGCTSSATFNVIESEQATIEFTEQVDFSDPNNITVTISGIGDYFYILDNGPAQESNFFNNVTLGPHTITVLDANGCASAVKEIVIIDTPLFMTPNNDGYNDTWHITGVNQLTGTIVHIFDRYGKLIKTLSHTSPGWDGTYRGQNLPADDYWFLAEVIQEGKKFELKGNFTLKR</sequence>
<dbReference type="InterPro" id="IPR026341">
    <property type="entry name" value="T9SS_type_B"/>
</dbReference>
<dbReference type="NCBIfam" id="TIGR04131">
    <property type="entry name" value="Bac_Flav_CTERM"/>
    <property type="match status" value="1"/>
</dbReference>
<gene>
    <name evidence="1" type="ORF">ACFSSB_02265</name>
</gene>
<dbReference type="RefSeq" id="WP_379900515.1">
    <property type="nucleotide sequence ID" value="NZ_JBHULM010000004.1"/>
</dbReference>
<accession>A0ABW5JZZ2</accession>
<proteinExistence type="predicted"/>
<evidence type="ECO:0000313" key="2">
    <source>
        <dbReference type="Proteomes" id="UP001597467"/>
    </source>
</evidence>
<dbReference type="InterPro" id="IPR049804">
    <property type="entry name" value="Choice_anch_L"/>
</dbReference>
<dbReference type="EMBL" id="JBHULM010000004">
    <property type="protein sequence ID" value="MFD2541130.1"/>
    <property type="molecule type" value="Genomic_DNA"/>
</dbReference>
<keyword evidence="2" id="KW-1185">Reference proteome</keyword>